<dbReference type="EMBL" id="CAJPVJ010001476">
    <property type="protein sequence ID" value="CAG2164797.1"/>
    <property type="molecule type" value="Genomic_DNA"/>
</dbReference>
<dbReference type="Proteomes" id="UP000728032">
    <property type="component" value="Unassembled WGS sequence"/>
</dbReference>
<dbReference type="PANTHER" id="PTHR21367">
    <property type="entry name" value="ARGININE-TRNA-PROTEIN TRANSFERASE 1"/>
    <property type="match status" value="1"/>
</dbReference>
<proteinExistence type="inferred from homology"/>
<comment type="similarity">
    <text evidence="1">Belongs to the R-transferase family.</text>
</comment>
<evidence type="ECO:0000256" key="4">
    <source>
        <dbReference type="ARBA" id="ARBA00022786"/>
    </source>
</evidence>
<dbReference type="InterPro" id="IPR017137">
    <property type="entry name" value="Arg-tRNA-P_Trfase_1_euk"/>
</dbReference>
<dbReference type="GO" id="GO:0005737">
    <property type="term" value="C:cytoplasm"/>
    <property type="evidence" value="ECO:0007669"/>
    <property type="project" value="TreeGrafter"/>
</dbReference>
<evidence type="ECO:0000256" key="5">
    <source>
        <dbReference type="ARBA" id="ARBA00023315"/>
    </source>
</evidence>
<dbReference type="OrthoDB" id="74183at2759"/>
<organism evidence="9">
    <name type="scientific">Oppiella nova</name>
    <dbReference type="NCBI Taxonomy" id="334625"/>
    <lineage>
        <taxon>Eukaryota</taxon>
        <taxon>Metazoa</taxon>
        <taxon>Ecdysozoa</taxon>
        <taxon>Arthropoda</taxon>
        <taxon>Chelicerata</taxon>
        <taxon>Arachnida</taxon>
        <taxon>Acari</taxon>
        <taxon>Acariformes</taxon>
        <taxon>Sarcoptiformes</taxon>
        <taxon>Oribatida</taxon>
        <taxon>Brachypylina</taxon>
        <taxon>Oppioidea</taxon>
        <taxon>Oppiidae</taxon>
        <taxon>Oppiella</taxon>
    </lineage>
</organism>
<feature type="domain" description="N-end rule aminoacyl transferase C-terminal" evidence="8">
    <location>
        <begin position="211"/>
        <end position="309"/>
    </location>
</feature>
<keyword evidence="10" id="KW-1185">Reference proteome</keyword>
<feature type="non-terminal residue" evidence="9">
    <location>
        <position position="319"/>
    </location>
</feature>
<dbReference type="Pfam" id="PF04377">
    <property type="entry name" value="ATE_C"/>
    <property type="match status" value="1"/>
</dbReference>
<feature type="region of interest" description="Disordered" evidence="6">
    <location>
        <begin position="108"/>
        <end position="128"/>
    </location>
</feature>
<evidence type="ECO:0000259" key="7">
    <source>
        <dbReference type="Pfam" id="PF04376"/>
    </source>
</evidence>
<dbReference type="InterPro" id="IPR030700">
    <property type="entry name" value="N-end_Aminoacyl_Trfase"/>
</dbReference>
<feature type="domain" description="N-end aminoacyl transferase N-terminal" evidence="7">
    <location>
        <begin position="1"/>
        <end position="34"/>
    </location>
</feature>
<evidence type="ECO:0000256" key="6">
    <source>
        <dbReference type="SAM" id="MobiDB-lite"/>
    </source>
</evidence>
<keyword evidence="3" id="KW-0808">Transferase</keyword>
<feature type="compositionally biased region" description="Basic and acidic residues" evidence="6">
    <location>
        <begin position="110"/>
        <end position="121"/>
    </location>
</feature>
<sequence length="319" mass="37225">GKYCYKPVLERTCCPMYTIRCDALNFKLRKSHKKVIKKLNGFIISGEKSSKRIESEIQVKDVMDNRPQVKPLFNEKESQNEYKGSAEPNKESVEKIIDNDINTSVNVMSGDHKSDDKVMERRKGKAKNIRKERKLRKIMAKEKCDEKRGLEIMSENFRNKAIAKNKCKSLEDYLNEIETSLNAKHKLKVIFILCIRFVSTTTEEYKQTFEESHEVYRKYQMSIHGDSLDKCSSKQYKRFLIDSPLENERCVTSDGLPDHLGSFHQQYWLDNKLIAVGVIDVLPYCVSSVYLYYDPEYDFLSLGTYSALRFTFNAFLTQT</sequence>
<dbReference type="InterPro" id="IPR007472">
    <property type="entry name" value="N-end_Aminoacyl_Trfase_C"/>
</dbReference>
<dbReference type="Pfam" id="PF04376">
    <property type="entry name" value="ATE_N"/>
    <property type="match status" value="1"/>
</dbReference>
<dbReference type="InterPro" id="IPR007471">
    <property type="entry name" value="N-end_Aminoacyl_Trfase_N"/>
</dbReference>
<evidence type="ECO:0000313" key="10">
    <source>
        <dbReference type="Proteomes" id="UP000728032"/>
    </source>
</evidence>
<dbReference type="AlphaFoldDB" id="A0A7R9LLJ0"/>
<keyword evidence="5" id="KW-0012">Acyltransferase</keyword>
<dbReference type="PIRSF" id="PIRSF037207">
    <property type="entry name" value="ATE1_euk"/>
    <property type="match status" value="1"/>
</dbReference>
<protein>
    <recommendedName>
        <fullName evidence="2">arginyltransferase</fullName>
        <ecNumber evidence="2">2.3.2.8</ecNumber>
    </recommendedName>
</protein>
<evidence type="ECO:0000313" key="9">
    <source>
        <dbReference type="EMBL" id="CAD7643828.1"/>
    </source>
</evidence>
<evidence type="ECO:0000256" key="1">
    <source>
        <dbReference type="ARBA" id="ARBA00009991"/>
    </source>
</evidence>
<evidence type="ECO:0000259" key="8">
    <source>
        <dbReference type="Pfam" id="PF04377"/>
    </source>
</evidence>
<dbReference type="EMBL" id="OC916301">
    <property type="protein sequence ID" value="CAD7643828.1"/>
    <property type="molecule type" value="Genomic_DNA"/>
</dbReference>
<accession>A0A7R9LLJ0</accession>
<dbReference type="EC" id="2.3.2.8" evidence="2"/>
<name>A0A7R9LLJ0_9ACAR</name>
<reference evidence="9" key="1">
    <citation type="submission" date="2020-11" db="EMBL/GenBank/DDBJ databases">
        <authorList>
            <person name="Tran Van P."/>
        </authorList>
    </citation>
    <scope>NUCLEOTIDE SEQUENCE</scope>
</reference>
<dbReference type="PANTHER" id="PTHR21367:SF1">
    <property type="entry name" value="ARGINYL-TRNA--PROTEIN TRANSFERASE 1"/>
    <property type="match status" value="1"/>
</dbReference>
<evidence type="ECO:0000256" key="3">
    <source>
        <dbReference type="ARBA" id="ARBA00022679"/>
    </source>
</evidence>
<keyword evidence="4" id="KW-0833">Ubl conjugation pathway</keyword>
<gene>
    <name evidence="9" type="ORF">ONB1V03_LOCUS4346</name>
</gene>
<evidence type="ECO:0000256" key="2">
    <source>
        <dbReference type="ARBA" id="ARBA00012025"/>
    </source>
</evidence>
<dbReference type="GO" id="GO:0004057">
    <property type="term" value="F:arginyl-tRNA--protein transferase activity"/>
    <property type="evidence" value="ECO:0007669"/>
    <property type="project" value="UniProtKB-EC"/>
</dbReference>